<evidence type="ECO:0000313" key="2">
    <source>
        <dbReference type="Proteomes" id="UP000309952"/>
    </source>
</evidence>
<sequence>MTGVGIGLGGAMTCMAAHVVTCVRIGRGRLGWSHGVARMGISCGSAVPRVAAHIVTGMRIGRRCVVICVRVSLGGVGRSHVVTRVGIRRGRLGRSHVVAGMGISRSRAGPGVTAHVMTSVRVRLSAGDGSMHGAVVRGLGGRGRRLCGGRRSR</sequence>
<dbReference type="AlphaFoldDB" id="A0A4P1K4M7"/>
<gene>
    <name evidence="1" type="ORF">NCTC9239_01496</name>
</gene>
<name>A0A4P1K4M7_9CAUL</name>
<accession>A0A4P1K4M7</accession>
<keyword evidence="2" id="KW-1185">Reference proteome</keyword>
<proteinExistence type="predicted"/>
<dbReference type="KEGG" id="bvy:NCTC9239_01496"/>
<protein>
    <submittedName>
        <fullName evidence="1">Uncharacterized protein</fullName>
    </submittedName>
</protein>
<organism evidence="1 2">
    <name type="scientific">Brevundimonas vancanneytii</name>
    <dbReference type="NCBI Taxonomy" id="1325724"/>
    <lineage>
        <taxon>Bacteria</taxon>
        <taxon>Pseudomonadati</taxon>
        <taxon>Pseudomonadota</taxon>
        <taxon>Alphaproteobacteria</taxon>
        <taxon>Caulobacterales</taxon>
        <taxon>Caulobacteraceae</taxon>
        <taxon>Brevundimonas</taxon>
    </lineage>
</organism>
<evidence type="ECO:0000313" key="1">
    <source>
        <dbReference type="EMBL" id="VTO14731.1"/>
    </source>
</evidence>
<reference evidence="1 2" key="1">
    <citation type="submission" date="2019-04" db="EMBL/GenBank/DDBJ databases">
        <authorList>
            <consortium name="Pathogen Informatics"/>
        </authorList>
    </citation>
    <scope>NUCLEOTIDE SEQUENCE [LARGE SCALE GENOMIC DNA]</scope>
    <source>
        <strain evidence="1 2">NCTC9239</strain>
    </source>
</reference>
<dbReference type="Proteomes" id="UP000309952">
    <property type="component" value="Chromosome"/>
</dbReference>
<dbReference type="EMBL" id="LR588407">
    <property type="protein sequence ID" value="VTO14731.1"/>
    <property type="molecule type" value="Genomic_DNA"/>
</dbReference>